<accession>A0ABR3F7V9</accession>
<feature type="compositionally biased region" description="Basic residues" evidence="1">
    <location>
        <begin position="442"/>
        <end position="460"/>
    </location>
</feature>
<feature type="compositionally biased region" description="Low complexity" evidence="1">
    <location>
        <begin position="584"/>
        <end position="600"/>
    </location>
</feature>
<feature type="compositionally biased region" description="Low complexity" evidence="1">
    <location>
        <begin position="20"/>
        <end position="41"/>
    </location>
</feature>
<feature type="compositionally biased region" description="Basic and acidic residues" evidence="1">
    <location>
        <begin position="482"/>
        <end position="491"/>
    </location>
</feature>
<comment type="caution">
    <text evidence="2">The sequence shown here is derived from an EMBL/GenBank/DDBJ whole genome shotgun (WGS) entry which is preliminary data.</text>
</comment>
<evidence type="ECO:0000256" key="1">
    <source>
        <dbReference type="SAM" id="MobiDB-lite"/>
    </source>
</evidence>
<sequence>MSPSTTPNRTKEHPNSKNNPASSQQSPPRFSSTSTSTSRWPTPSPSPAAPAKDCMKPTEGEEEGEVEKDGEGEAEKDKDKERDGDDEELSEKGISTIHPDKVAFFETLLPAFFALSSRSREKTKFWEGFPAQFFAKFPLDKYPAPEDTLKPLPAISEAKWKTMTRREKDNHKKKEKRRTFTPEQRAVEQAKWWFLHQQNKGSRHDSKMNVFFKNYRPGRAPPRKLAIEQFLTSHPEHKNEIASMSAETSKRDRLSCRSKAAKQYIQDLPEEDVKRLVGERDEQYEAKRAHWAVPDGSMNLDSEEQAGYQQNLPRLLQPILDACSHFTGMSIFLQAGLELDHPDEACEFDVLSLSAVPEGCPTLDRFGLAEYDTFNLHFLGWLQEIECIKLGLSQPTDSVLVPPKSSLPANLDGLFPMDDEDLEAEGELERDPQRKPGAKAAGKSKGKKKKGSKSRKKKSATNKDKETSESEFQVELDDESGEESKVEADERRDEEEQDELAEEEDEAEERPRGPPMSAYEVQREKNIEEIRQIWANLEGPQAVAQLRDSLAQPSRPQPKPKRKSRDPIDIAPSNVVTRSQRNHPGASAADSATSSSSSAQPPAPEKAVPDRQPSPSPTGGDLLSPSLPSVDPPSPAVPKPSEPMVQNDTEANNLPQVPPLMGDEESNSDTPRLPQLMEDEPVEQHQPSPSPTAVPPFATLPAPSAPSPHGTSEPSPGPTHSIFLDAFRNVTVDFDPAIDRIHPSAYKGKKTELVSKLGEWLFKVPAGCSYGPRPVLYDAVVCKWMELESLWIELEVEEEVTANTSRPEVFSKWFRDGREKRPGRVEATPSELKLDVIRTAWWR</sequence>
<dbReference type="Proteomes" id="UP001465976">
    <property type="component" value="Unassembled WGS sequence"/>
</dbReference>
<feature type="compositionally biased region" description="Pro residues" evidence="1">
    <location>
        <begin position="630"/>
        <end position="641"/>
    </location>
</feature>
<evidence type="ECO:0000313" key="2">
    <source>
        <dbReference type="EMBL" id="KAL0571332.1"/>
    </source>
</evidence>
<reference evidence="2 3" key="1">
    <citation type="submission" date="2024-02" db="EMBL/GenBank/DDBJ databases">
        <title>A draft genome for the cacao thread blight pathogen Marasmius crinis-equi.</title>
        <authorList>
            <person name="Cohen S.P."/>
            <person name="Baruah I.K."/>
            <person name="Amoako-Attah I."/>
            <person name="Bukari Y."/>
            <person name="Meinhardt L.W."/>
            <person name="Bailey B.A."/>
        </authorList>
    </citation>
    <scope>NUCLEOTIDE SEQUENCE [LARGE SCALE GENOMIC DNA]</scope>
    <source>
        <strain evidence="2 3">GH-76</strain>
    </source>
</reference>
<organism evidence="2 3">
    <name type="scientific">Marasmius crinis-equi</name>
    <dbReference type="NCBI Taxonomy" id="585013"/>
    <lineage>
        <taxon>Eukaryota</taxon>
        <taxon>Fungi</taxon>
        <taxon>Dikarya</taxon>
        <taxon>Basidiomycota</taxon>
        <taxon>Agaricomycotina</taxon>
        <taxon>Agaricomycetes</taxon>
        <taxon>Agaricomycetidae</taxon>
        <taxon>Agaricales</taxon>
        <taxon>Marasmiineae</taxon>
        <taxon>Marasmiaceae</taxon>
        <taxon>Marasmius</taxon>
    </lineage>
</organism>
<protein>
    <submittedName>
        <fullName evidence="2">Uncharacterized protein</fullName>
    </submittedName>
</protein>
<evidence type="ECO:0000313" key="3">
    <source>
        <dbReference type="Proteomes" id="UP001465976"/>
    </source>
</evidence>
<dbReference type="EMBL" id="JBAHYK010000785">
    <property type="protein sequence ID" value="KAL0571332.1"/>
    <property type="molecule type" value="Genomic_DNA"/>
</dbReference>
<feature type="compositionally biased region" description="Acidic residues" evidence="1">
    <location>
        <begin position="472"/>
        <end position="481"/>
    </location>
</feature>
<feature type="compositionally biased region" description="Polar residues" evidence="1">
    <location>
        <begin position="644"/>
        <end position="655"/>
    </location>
</feature>
<gene>
    <name evidence="2" type="ORF">V5O48_010630</name>
</gene>
<proteinExistence type="predicted"/>
<feature type="compositionally biased region" description="Low complexity" evidence="1">
    <location>
        <begin position="617"/>
        <end position="629"/>
    </location>
</feature>
<feature type="region of interest" description="Disordered" evidence="1">
    <location>
        <begin position="544"/>
        <end position="719"/>
    </location>
</feature>
<feature type="compositionally biased region" description="Acidic residues" evidence="1">
    <location>
        <begin position="492"/>
        <end position="508"/>
    </location>
</feature>
<feature type="region of interest" description="Disordered" evidence="1">
    <location>
        <begin position="1"/>
        <end position="97"/>
    </location>
</feature>
<feature type="region of interest" description="Disordered" evidence="1">
    <location>
        <begin position="423"/>
        <end position="524"/>
    </location>
</feature>
<name>A0ABR3F7V9_9AGAR</name>
<keyword evidence="3" id="KW-1185">Reference proteome</keyword>
<feature type="compositionally biased region" description="Basic and acidic residues" evidence="1">
    <location>
        <begin position="67"/>
        <end position="83"/>
    </location>
</feature>